<evidence type="ECO:0000256" key="1">
    <source>
        <dbReference type="SAM" id="SignalP"/>
    </source>
</evidence>
<organism evidence="2 3">
    <name type="scientific">Ceratodon purpureus</name>
    <name type="common">Fire moss</name>
    <name type="synonym">Dicranum purpureum</name>
    <dbReference type="NCBI Taxonomy" id="3225"/>
    <lineage>
        <taxon>Eukaryota</taxon>
        <taxon>Viridiplantae</taxon>
        <taxon>Streptophyta</taxon>
        <taxon>Embryophyta</taxon>
        <taxon>Bryophyta</taxon>
        <taxon>Bryophytina</taxon>
        <taxon>Bryopsida</taxon>
        <taxon>Dicranidae</taxon>
        <taxon>Pseudoditrichales</taxon>
        <taxon>Ditrichaceae</taxon>
        <taxon>Ceratodon</taxon>
    </lineage>
</organism>
<accession>A0A8T0GBV9</accession>
<sequence>MWMKRSRTFTWILCSPPAVVSVKTDSCTIGSSGDVNDKSIGGPWAHFESLLGLLIC</sequence>
<feature type="chain" id="PRO_5035715535" description="Secreted protein" evidence="1">
    <location>
        <begin position="22"/>
        <end position="56"/>
    </location>
</feature>
<protein>
    <recommendedName>
        <fullName evidence="4">Secreted protein</fullName>
    </recommendedName>
</protein>
<name>A0A8T0GBV9_CERPU</name>
<evidence type="ECO:0000313" key="2">
    <source>
        <dbReference type="EMBL" id="KAG0555489.1"/>
    </source>
</evidence>
<dbReference type="Proteomes" id="UP000822688">
    <property type="component" value="Chromosome 12"/>
</dbReference>
<dbReference type="EMBL" id="CM026433">
    <property type="protein sequence ID" value="KAG0555489.1"/>
    <property type="molecule type" value="Genomic_DNA"/>
</dbReference>
<evidence type="ECO:0008006" key="4">
    <source>
        <dbReference type="Google" id="ProtNLM"/>
    </source>
</evidence>
<dbReference type="AlphaFoldDB" id="A0A8T0GBV9"/>
<keyword evidence="1" id="KW-0732">Signal</keyword>
<gene>
    <name evidence="2" type="ORF">KC19_12G172500</name>
</gene>
<proteinExistence type="predicted"/>
<reference evidence="2" key="1">
    <citation type="submission" date="2020-06" db="EMBL/GenBank/DDBJ databases">
        <title>WGS assembly of Ceratodon purpureus strain R40.</title>
        <authorList>
            <person name="Carey S.B."/>
            <person name="Jenkins J."/>
            <person name="Shu S."/>
            <person name="Lovell J.T."/>
            <person name="Sreedasyam A."/>
            <person name="Maumus F."/>
            <person name="Tiley G.P."/>
            <person name="Fernandez-Pozo N."/>
            <person name="Barry K."/>
            <person name="Chen C."/>
            <person name="Wang M."/>
            <person name="Lipzen A."/>
            <person name="Daum C."/>
            <person name="Saski C.A."/>
            <person name="Payton A.C."/>
            <person name="Mcbreen J.C."/>
            <person name="Conrad R.E."/>
            <person name="Kollar L.M."/>
            <person name="Olsson S."/>
            <person name="Huttunen S."/>
            <person name="Landis J.B."/>
            <person name="Wickett N.J."/>
            <person name="Johnson M.G."/>
            <person name="Rensing S.A."/>
            <person name="Grimwood J."/>
            <person name="Schmutz J."/>
            <person name="Mcdaniel S.F."/>
        </authorList>
    </citation>
    <scope>NUCLEOTIDE SEQUENCE</scope>
    <source>
        <strain evidence="2">R40</strain>
    </source>
</reference>
<keyword evidence="3" id="KW-1185">Reference proteome</keyword>
<comment type="caution">
    <text evidence="2">The sequence shown here is derived from an EMBL/GenBank/DDBJ whole genome shotgun (WGS) entry which is preliminary data.</text>
</comment>
<evidence type="ECO:0000313" key="3">
    <source>
        <dbReference type="Proteomes" id="UP000822688"/>
    </source>
</evidence>
<feature type="signal peptide" evidence="1">
    <location>
        <begin position="1"/>
        <end position="21"/>
    </location>
</feature>